<dbReference type="GO" id="GO:0038023">
    <property type="term" value="F:signaling receptor activity"/>
    <property type="evidence" value="ECO:0007669"/>
    <property type="project" value="TreeGrafter"/>
</dbReference>
<dbReference type="GO" id="GO:0030246">
    <property type="term" value="F:carbohydrate binding"/>
    <property type="evidence" value="ECO:0007669"/>
    <property type="project" value="UniProtKB-KW"/>
</dbReference>
<evidence type="ECO:0000256" key="2">
    <source>
        <dbReference type="ARBA" id="ARBA00022734"/>
    </source>
</evidence>
<dbReference type="InterPro" id="IPR051527">
    <property type="entry name" value="KLR_subfamily_B"/>
</dbReference>
<accession>A0A9Y4KLE3</accession>
<dbReference type="PROSITE" id="PS50041">
    <property type="entry name" value="C_TYPE_LECTIN_2"/>
    <property type="match status" value="1"/>
</dbReference>
<feature type="region of interest" description="Disordered" evidence="6">
    <location>
        <begin position="1"/>
        <end position="21"/>
    </location>
</feature>
<dbReference type="InterPro" id="IPR033992">
    <property type="entry name" value="NKR-like_CTLD"/>
</dbReference>
<sequence>MEMGQYVNLSADSERNLSEGRDNCQSETVGWSKVYKLVGVSFGLLCIIQSVLNVSLRLYTTDISTLPLGDSQPNITEPETGNTSLIISDQGCPRCPSGWRTYMSSCYWLSAERKNWMDAKEDCSSRGAHLLIVNDDVEGDILYVFGPERVWIGLSYQQQRWTWVDGSILLNPERRPRGNQRGNCVVAVQDSFVTFTSALCRESHSWVCEMELK</sequence>
<dbReference type="GO" id="GO:0009986">
    <property type="term" value="C:cell surface"/>
    <property type="evidence" value="ECO:0007669"/>
    <property type="project" value="TreeGrafter"/>
</dbReference>
<evidence type="ECO:0000256" key="4">
    <source>
        <dbReference type="ARBA" id="ARBA00022989"/>
    </source>
</evidence>
<dbReference type="GO" id="GO:0042269">
    <property type="term" value="P:regulation of natural killer cell mediated cytotoxicity"/>
    <property type="evidence" value="ECO:0007669"/>
    <property type="project" value="TreeGrafter"/>
</dbReference>
<dbReference type="Pfam" id="PF00059">
    <property type="entry name" value="Lectin_C"/>
    <property type="match status" value="1"/>
</dbReference>
<keyword evidence="4" id="KW-0472">Membrane</keyword>
<gene>
    <name evidence="9" type="primary">LOC103365947</name>
</gene>
<dbReference type="SMART" id="SM00034">
    <property type="entry name" value="CLECT"/>
    <property type="match status" value="1"/>
</dbReference>
<evidence type="ECO:0000256" key="1">
    <source>
        <dbReference type="ARBA" id="ARBA00004606"/>
    </source>
</evidence>
<keyword evidence="2" id="KW-0430">Lectin</keyword>
<evidence type="ECO:0000313" key="9">
    <source>
        <dbReference type="RefSeq" id="XP_008291751.1"/>
    </source>
</evidence>
<keyword evidence="5" id="KW-1015">Disulfide bond</keyword>
<dbReference type="Proteomes" id="UP000694891">
    <property type="component" value="Unplaced"/>
</dbReference>
<name>A0A9Y4KLE3_9TELE</name>
<reference evidence="9" key="1">
    <citation type="submission" date="2025-08" db="UniProtKB">
        <authorList>
            <consortium name="RefSeq"/>
        </authorList>
    </citation>
    <scope>IDENTIFICATION</scope>
</reference>
<keyword evidence="4" id="KW-1133">Transmembrane helix</keyword>
<evidence type="ECO:0000259" key="7">
    <source>
        <dbReference type="PROSITE" id="PS50041"/>
    </source>
</evidence>
<protein>
    <submittedName>
        <fullName evidence="9">Natural killer cells antigen CD94-like isoform X1</fullName>
    </submittedName>
</protein>
<evidence type="ECO:0000313" key="8">
    <source>
        <dbReference type="Proteomes" id="UP000694891"/>
    </source>
</evidence>
<keyword evidence="4" id="KW-0812">Transmembrane</keyword>
<dbReference type="GO" id="GO:0005886">
    <property type="term" value="C:plasma membrane"/>
    <property type="evidence" value="ECO:0007669"/>
    <property type="project" value="TreeGrafter"/>
</dbReference>
<organism evidence="8 9">
    <name type="scientific">Stegastes partitus</name>
    <name type="common">bicolor damselfish</name>
    <dbReference type="NCBI Taxonomy" id="144197"/>
    <lineage>
        <taxon>Eukaryota</taxon>
        <taxon>Metazoa</taxon>
        <taxon>Chordata</taxon>
        <taxon>Craniata</taxon>
        <taxon>Vertebrata</taxon>
        <taxon>Euteleostomi</taxon>
        <taxon>Actinopterygii</taxon>
        <taxon>Neopterygii</taxon>
        <taxon>Teleostei</taxon>
        <taxon>Neoteleostei</taxon>
        <taxon>Acanthomorphata</taxon>
        <taxon>Ovalentaria</taxon>
        <taxon>Pomacentridae</taxon>
        <taxon>Stegastes</taxon>
    </lineage>
</organism>
<dbReference type="PANTHER" id="PTHR46784:SF1">
    <property type="entry name" value="KILLER CELL LECTIN-LIKE RECEPTOR SUBFAMILY B MEMBER 1"/>
    <property type="match status" value="1"/>
</dbReference>
<dbReference type="InterPro" id="IPR016187">
    <property type="entry name" value="CTDL_fold"/>
</dbReference>
<dbReference type="AlphaFoldDB" id="A0A9Y4KLE3"/>
<keyword evidence="3" id="KW-0735">Signal-anchor</keyword>
<dbReference type="PANTHER" id="PTHR46784">
    <property type="entry name" value="KILLER CELL LECTIN-LIKE RECEPTOR SUBFAMILY B MEMBER 1"/>
    <property type="match status" value="1"/>
</dbReference>
<dbReference type="GeneID" id="103365947"/>
<dbReference type="CDD" id="cd03593">
    <property type="entry name" value="CLECT_NK_receptors_like"/>
    <property type="match status" value="1"/>
</dbReference>
<keyword evidence="8" id="KW-1185">Reference proteome</keyword>
<dbReference type="RefSeq" id="XP_008291751.1">
    <property type="nucleotide sequence ID" value="XM_008293529.1"/>
</dbReference>
<dbReference type="InterPro" id="IPR001304">
    <property type="entry name" value="C-type_lectin-like"/>
</dbReference>
<comment type="subcellular location">
    <subcellularLocation>
        <location evidence="1">Membrane</location>
        <topology evidence="1">Single-pass type II membrane protein</topology>
    </subcellularLocation>
</comment>
<feature type="compositionally biased region" description="Basic and acidic residues" evidence="6">
    <location>
        <begin position="12"/>
        <end position="21"/>
    </location>
</feature>
<proteinExistence type="predicted"/>
<feature type="domain" description="C-type lectin" evidence="7">
    <location>
        <begin position="102"/>
        <end position="209"/>
    </location>
</feature>
<evidence type="ECO:0000256" key="6">
    <source>
        <dbReference type="SAM" id="MobiDB-lite"/>
    </source>
</evidence>
<evidence type="ECO:0000256" key="3">
    <source>
        <dbReference type="ARBA" id="ARBA00022968"/>
    </source>
</evidence>
<evidence type="ECO:0000256" key="5">
    <source>
        <dbReference type="ARBA" id="ARBA00023157"/>
    </source>
</evidence>
<dbReference type="SUPFAM" id="SSF56436">
    <property type="entry name" value="C-type lectin-like"/>
    <property type="match status" value="1"/>
</dbReference>
<dbReference type="Gene3D" id="3.10.100.10">
    <property type="entry name" value="Mannose-Binding Protein A, subunit A"/>
    <property type="match status" value="1"/>
</dbReference>
<dbReference type="InterPro" id="IPR016186">
    <property type="entry name" value="C-type_lectin-like/link_sf"/>
</dbReference>